<organism evidence="1 2">
    <name type="scientific">Stephania yunnanensis</name>
    <dbReference type="NCBI Taxonomy" id="152371"/>
    <lineage>
        <taxon>Eukaryota</taxon>
        <taxon>Viridiplantae</taxon>
        <taxon>Streptophyta</taxon>
        <taxon>Embryophyta</taxon>
        <taxon>Tracheophyta</taxon>
        <taxon>Spermatophyta</taxon>
        <taxon>Magnoliopsida</taxon>
        <taxon>Ranunculales</taxon>
        <taxon>Menispermaceae</taxon>
        <taxon>Menispermoideae</taxon>
        <taxon>Cissampelideae</taxon>
        <taxon>Stephania</taxon>
    </lineage>
</organism>
<dbReference type="Proteomes" id="UP001420932">
    <property type="component" value="Unassembled WGS sequence"/>
</dbReference>
<comment type="caution">
    <text evidence="1">The sequence shown here is derived from an EMBL/GenBank/DDBJ whole genome shotgun (WGS) entry which is preliminary data.</text>
</comment>
<reference evidence="1 2" key="1">
    <citation type="submission" date="2024-01" db="EMBL/GenBank/DDBJ databases">
        <title>Genome assemblies of Stephania.</title>
        <authorList>
            <person name="Yang L."/>
        </authorList>
    </citation>
    <scope>NUCLEOTIDE SEQUENCE [LARGE SCALE GENOMIC DNA]</scope>
    <source>
        <strain evidence="1">YNDBR</strain>
        <tissue evidence="1">Leaf</tissue>
    </source>
</reference>
<accession>A0AAP0IU39</accession>
<name>A0AAP0IU39_9MAGN</name>
<evidence type="ECO:0000313" key="1">
    <source>
        <dbReference type="EMBL" id="KAK9121827.1"/>
    </source>
</evidence>
<proteinExistence type="predicted"/>
<sequence length="52" mass="6112">MCFFSLMLQPSLWWFSHDRISNMTVYSRVRNPEIKNSNVKLDFQKSKISGSG</sequence>
<protein>
    <submittedName>
        <fullName evidence="1">Uncharacterized protein</fullName>
    </submittedName>
</protein>
<keyword evidence="2" id="KW-1185">Reference proteome</keyword>
<gene>
    <name evidence="1" type="ORF">Syun_019444</name>
</gene>
<dbReference type="EMBL" id="JBBNAF010000008">
    <property type="protein sequence ID" value="KAK9121827.1"/>
    <property type="molecule type" value="Genomic_DNA"/>
</dbReference>
<dbReference type="AlphaFoldDB" id="A0AAP0IU39"/>
<evidence type="ECO:0000313" key="2">
    <source>
        <dbReference type="Proteomes" id="UP001420932"/>
    </source>
</evidence>